<comment type="caution">
    <text evidence="3">The sequence shown here is derived from an EMBL/GenBank/DDBJ whole genome shotgun (WGS) entry which is preliminary data.</text>
</comment>
<dbReference type="PANTHER" id="PTHR40940:SF2">
    <property type="entry name" value="BATD"/>
    <property type="match status" value="1"/>
</dbReference>
<accession>A0ABW3CZN4</accession>
<feature type="signal peptide" evidence="2">
    <location>
        <begin position="1"/>
        <end position="21"/>
    </location>
</feature>
<evidence type="ECO:0000256" key="1">
    <source>
        <dbReference type="SAM" id="Phobius"/>
    </source>
</evidence>
<evidence type="ECO:0000313" key="4">
    <source>
        <dbReference type="Proteomes" id="UP001596978"/>
    </source>
</evidence>
<sequence>MNIIKRIALLIFLLSTGTLLAQVSFEAKVSKKVLGVNERLRVDFQMNKDGDNFTPPSFANFKVVMGPNQSISNSWINGKRTFSKTYSYILAPTKRGKFKISQATVDIDGKTYKTLPVSIEVTAAVDKPKDPNDPEYVAEQNMHLIAEVSKANPYLNEAITVVYKLYFSNNINVSNVNELDSPQYNDFWSHNIEIRRKMEQGTFKGEPYRYIIWKKVVLYPQKSGKLTLDPLTLNITLDVPTNRRDFFGGRIYTQIEKPLKAGNRTIQVKALPEEGKPANFTGAVGDFDFTVSTSKDQLNAGESLQAKIIVSGKGNLKLFKLPKLNVPSSLEVYEPEHDEKVRTNLGGMQGKIADSYTLVPQYQGKYPIPPISFSYFDPEAEAYRTLTSSELIVDVLEGPTNSGAVTNRDNLPTTNNKKVVVSAGDQFRFIKLRPNLVSMKQTAFFKSRLFWALLLTPFLIIPIAMFIGRRRKQRATDITGNKLRKANRLAKKYLSESKKNLGKKETFYEAMERALHNYLKAKIHIETSEFSKEKIVELLKTRGADDRSVKGFISLIESCEFARYTPASVETMKQDYDKAVTVISEIDKQIR</sequence>
<feature type="transmembrane region" description="Helical" evidence="1">
    <location>
        <begin position="449"/>
        <end position="468"/>
    </location>
</feature>
<dbReference type="InterPro" id="IPR025738">
    <property type="entry name" value="BatD"/>
</dbReference>
<keyword evidence="4" id="KW-1185">Reference proteome</keyword>
<keyword evidence="1" id="KW-0812">Transmembrane</keyword>
<evidence type="ECO:0000313" key="3">
    <source>
        <dbReference type="EMBL" id="MFD0863294.1"/>
    </source>
</evidence>
<protein>
    <submittedName>
        <fullName evidence="3">BatD family protein</fullName>
    </submittedName>
</protein>
<name>A0ABW3CZN4_9FLAO</name>
<dbReference type="Proteomes" id="UP001596978">
    <property type="component" value="Unassembled WGS sequence"/>
</dbReference>
<dbReference type="PANTHER" id="PTHR40940">
    <property type="entry name" value="PROTEIN BATD-RELATED"/>
    <property type="match status" value="1"/>
</dbReference>
<feature type="chain" id="PRO_5046518628" evidence="2">
    <location>
        <begin position="22"/>
        <end position="591"/>
    </location>
</feature>
<keyword evidence="1" id="KW-0472">Membrane</keyword>
<evidence type="ECO:0000256" key="2">
    <source>
        <dbReference type="SAM" id="SignalP"/>
    </source>
</evidence>
<keyword evidence="1" id="KW-1133">Transmembrane helix</keyword>
<organism evidence="3 4">
    <name type="scientific">Sungkyunkwania multivorans</name>
    <dbReference type="NCBI Taxonomy" id="1173618"/>
    <lineage>
        <taxon>Bacteria</taxon>
        <taxon>Pseudomonadati</taxon>
        <taxon>Bacteroidota</taxon>
        <taxon>Flavobacteriia</taxon>
        <taxon>Flavobacteriales</taxon>
        <taxon>Flavobacteriaceae</taxon>
        <taxon>Sungkyunkwania</taxon>
    </lineage>
</organism>
<proteinExistence type="predicted"/>
<dbReference type="EMBL" id="JBHTJH010000017">
    <property type="protein sequence ID" value="MFD0863294.1"/>
    <property type="molecule type" value="Genomic_DNA"/>
</dbReference>
<keyword evidence="2" id="KW-0732">Signal</keyword>
<dbReference type="RefSeq" id="WP_386409201.1">
    <property type="nucleotide sequence ID" value="NZ_JBHTJH010000017.1"/>
</dbReference>
<gene>
    <name evidence="3" type="ORF">ACFQ1M_13860</name>
</gene>
<dbReference type="Pfam" id="PF13584">
    <property type="entry name" value="BatD"/>
    <property type="match status" value="2"/>
</dbReference>
<reference evidence="4" key="1">
    <citation type="journal article" date="2019" name="Int. J. Syst. Evol. Microbiol.">
        <title>The Global Catalogue of Microorganisms (GCM) 10K type strain sequencing project: providing services to taxonomists for standard genome sequencing and annotation.</title>
        <authorList>
            <consortium name="The Broad Institute Genomics Platform"/>
            <consortium name="The Broad Institute Genome Sequencing Center for Infectious Disease"/>
            <person name="Wu L."/>
            <person name="Ma J."/>
        </authorList>
    </citation>
    <scope>NUCLEOTIDE SEQUENCE [LARGE SCALE GENOMIC DNA]</scope>
    <source>
        <strain evidence="4">CCUG 62952</strain>
    </source>
</reference>